<keyword evidence="3" id="KW-1185">Reference proteome</keyword>
<dbReference type="Pfam" id="PF10916">
    <property type="entry name" value="DUF2712"/>
    <property type="match status" value="1"/>
</dbReference>
<proteinExistence type="predicted"/>
<evidence type="ECO:0000313" key="2">
    <source>
        <dbReference type="EMBL" id="MFC6385741.1"/>
    </source>
</evidence>
<sequence>MVLDKKKLMKLILAGLIALCLLIPTISHAAEKNEYRYNFNIGPYQANSRVSDANAHKRTTTNIHEAWMVNLEGSEEGFNSITQFWMENKSGHNITPTVNAYSGRGEAYEKASDDATGVYCYLTAQNNNYNNNSYNVSGYWDEEYPKIVY</sequence>
<comment type="caution">
    <text evidence="2">The sequence shown here is derived from an EMBL/GenBank/DDBJ whole genome shotgun (WGS) entry which is preliminary data.</text>
</comment>
<dbReference type="InterPro" id="IPR020208">
    <property type="entry name" value="DUF2712"/>
</dbReference>
<evidence type="ECO:0000313" key="3">
    <source>
        <dbReference type="Proteomes" id="UP001596267"/>
    </source>
</evidence>
<dbReference type="EMBL" id="JBHSTQ010000003">
    <property type="protein sequence ID" value="MFC6385741.1"/>
    <property type="molecule type" value="Genomic_DNA"/>
</dbReference>
<reference evidence="3" key="1">
    <citation type="journal article" date="2019" name="Int. J. Syst. Evol. Microbiol.">
        <title>The Global Catalogue of Microorganisms (GCM) 10K type strain sequencing project: providing services to taxonomists for standard genome sequencing and annotation.</title>
        <authorList>
            <consortium name="The Broad Institute Genomics Platform"/>
            <consortium name="The Broad Institute Genome Sequencing Center for Infectious Disease"/>
            <person name="Wu L."/>
            <person name="Ma J."/>
        </authorList>
    </citation>
    <scope>NUCLEOTIDE SEQUENCE [LARGE SCALE GENOMIC DNA]</scope>
    <source>
        <strain evidence="3">CCUG 42001</strain>
    </source>
</reference>
<organism evidence="2 3">
    <name type="scientific">Sporolactobacillus kofuensis</name>
    <dbReference type="NCBI Taxonomy" id="269672"/>
    <lineage>
        <taxon>Bacteria</taxon>
        <taxon>Bacillati</taxon>
        <taxon>Bacillota</taxon>
        <taxon>Bacilli</taxon>
        <taxon>Bacillales</taxon>
        <taxon>Sporolactobacillaceae</taxon>
        <taxon>Sporolactobacillus</taxon>
    </lineage>
</organism>
<feature type="signal peptide" evidence="1">
    <location>
        <begin position="1"/>
        <end position="29"/>
    </location>
</feature>
<feature type="chain" id="PRO_5046990143" evidence="1">
    <location>
        <begin position="30"/>
        <end position="149"/>
    </location>
</feature>
<gene>
    <name evidence="2" type="ORF">ACFP7A_03915</name>
</gene>
<dbReference type="Proteomes" id="UP001596267">
    <property type="component" value="Unassembled WGS sequence"/>
</dbReference>
<dbReference type="RefSeq" id="WP_253052722.1">
    <property type="nucleotide sequence ID" value="NZ_JAMXWN010000002.1"/>
</dbReference>
<protein>
    <submittedName>
        <fullName evidence="2">DUF2712 domain-containing protein</fullName>
    </submittedName>
</protein>
<evidence type="ECO:0000256" key="1">
    <source>
        <dbReference type="SAM" id="SignalP"/>
    </source>
</evidence>
<keyword evidence="1" id="KW-0732">Signal</keyword>
<accession>A0ABW1WB02</accession>
<name>A0ABW1WB02_9BACL</name>